<reference evidence="2 3" key="1">
    <citation type="submission" date="2014-04" db="EMBL/GenBank/DDBJ databases">
        <authorList>
            <consortium name="DOE Joint Genome Institute"/>
            <person name="Kuo A."/>
            <person name="Kohler A."/>
            <person name="Jargeat P."/>
            <person name="Nagy L.G."/>
            <person name="Floudas D."/>
            <person name="Copeland A."/>
            <person name="Barry K.W."/>
            <person name="Cichocki N."/>
            <person name="Veneault-Fourrey C."/>
            <person name="LaButti K."/>
            <person name="Lindquist E.A."/>
            <person name="Lipzen A."/>
            <person name="Lundell T."/>
            <person name="Morin E."/>
            <person name="Murat C."/>
            <person name="Sun H."/>
            <person name="Tunlid A."/>
            <person name="Henrissat B."/>
            <person name="Grigoriev I.V."/>
            <person name="Hibbett D.S."/>
            <person name="Martin F."/>
            <person name="Nordberg H.P."/>
            <person name="Cantor M.N."/>
            <person name="Hua S.X."/>
        </authorList>
    </citation>
    <scope>NUCLEOTIDE SEQUENCE [LARGE SCALE GENOMIC DNA]</scope>
    <source>
        <strain evidence="2 3">Ve08.2h10</strain>
    </source>
</reference>
<evidence type="ECO:0000256" key="1">
    <source>
        <dbReference type="SAM" id="MobiDB-lite"/>
    </source>
</evidence>
<gene>
    <name evidence="2" type="ORF">PAXRUDRAFT_17290</name>
</gene>
<feature type="region of interest" description="Disordered" evidence="1">
    <location>
        <begin position="207"/>
        <end position="230"/>
    </location>
</feature>
<accession>A0A0D0CQU2</accession>
<proteinExistence type="predicted"/>
<feature type="compositionally biased region" description="Basic and acidic residues" evidence="1">
    <location>
        <begin position="1"/>
        <end position="13"/>
    </location>
</feature>
<feature type="region of interest" description="Disordered" evidence="1">
    <location>
        <begin position="1"/>
        <end position="25"/>
    </location>
</feature>
<sequence>MLDDGGKLADAEGHQPISWDIDPETGDILYRDRDVMMEDGEEGPVNKFNFQAEQEEGGREYKPEGARTQMPADADPPPGGLHHGGAPFSGEYHFPNAVGPKLSPFGVSQGFTKGKTWSTLDQMKNDLRDHLDDFDYSMKMQAWMWDKVITFLEAQQVTECAEAEAIHQRQLEVKKTNLELQKADAEVLEKQSQVLMLQIHLAEFKKQRNHGHGADPSSSGANAGLGSGYA</sequence>
<name>A0A0D0CQU2_9AGAM</name>
<feature type="region of interest" description="Disordered" evidence="1">
    <location>
        <begin position="51"/>
        <end position="87"/>
    </location>
</feature>
<dbReference type="Proteomes" id="UP000054538">
    <property type="component" value="Unassembled WGS sequence"/>
</dbReference>
<protein>
    <submittedName>
        <fullName evidence="2">Uncharacterized protein</fullName>
    </submittedName>
</protein>
<dbReference type="AlphaFoldDB" id="A0A0D0CQU2"/>
<dbReference type="EMBL" id="KN826849">
    <property type="protein sequence ID" value="KIK77743.1"/>
    <property type="molecule type" value="Genomic_DNA"/>
</dbReference>
<reference evidence="3" key="2">
    <citation type="submission" date="2015-01" db="EMBL/GenBank/DDBJ databases">
        <title>Evolutionary Origins and Diversification of the Mycorrhizal Mutualists.</title>
        <authorList>
            <consortium name="DOE Joint Genome Institute"/>
            <consortium name="Mycorrhizal Genomics Consortium"/>
            <person name="Kohler A."/>
            <person name="Kuo A."/>
            <person name="Nagy L.G."/>
            <person name="Floudas D."/>
            <person name="Copeland A."/>
            <person name="Barry K.W."/>
            <person name="Cichocki N."/>
            <person name="Veneault-Fourrey C."/>
            <person name="LaButti K."/>
            <person name="Lindquist E.A."/>
            <person name="Lipzen A."/>
            <person name="Lundell T."/>
            <person name="Morin E."/>
            <person name="Murat C."/>
            <person name="Riley R."/>
            <person name="Ohm R."/>
            <person name="Sun H."/>
            <person name="Tunlid A."/>
            <person name="Henrissat B."/>
            <person name="Grigoriev I.V."/>
            <person name="Hibbett D.S."/>
            <person name="Martin F."/>
        </authorList>
    </citation>
    <scope>NUCLEOTIDE SEQUENCE [LARGE SCALE GENOMIC DNA]</scope>
    <source>
        <strain evidence="3">Ve08.2h10</strain>
    </source>
</reference>
<dbReference type="InParanoid" id="A0A0D0CQU2"/>
<organism evidence="2 3">
    <name type="scientific">Paxillus rubicundulus Ve08.2h10</name>
    <dbReference type="NCBI Taxonomy" id="930991"/>
    <lineage>
        <taxon>Eukaryota</taxon>
        <taxon>Fungi</taxon>
        <taxon>Dikarya</taxon>
        <taxon>Basidiomycota</taxon>
        <taxon>Agaricomycotina</taxon>
        <taxon>Agaricomycetes</taxon>
        <taxon>Agaricomycetidae</taxon>
        <taxon>Boletales</taxon>
        <taxon>Paxilineae</taxon>
        <taxon>Paxillaceae</taxon>
        <taxon>Paxillus</taxon>
    </lineage>
</organism>
<dbReference type="OrthoDB" id="2671591at2759"/>
<feature type="compositionally biased region" description="Basic and acidic residues" evidence="1">
    <location>
        <begin position="56"/>
        <end position="65"/>
    </location>
</feature>
<dbReference type="HOGENOM" id="CLU_1205118_0_0_1"/>
<evidence type="ECO:0000313" key="2">
    <source>
        <dbReference type="EMBL" id="KIK77743.1"/>
    </source>
</evidence>
<keyword evidence="3" id="KW-1185">Reference proteome</keyword>
<evidence type="ECO:0000313" key="3">
    <source>
        <dbReference type="Proteomes" id="UP000054538"/>
    </source>
</evidence>